<evidence type="ECO:0000313" key="5">
    <source>
        <dbReference type="Proteomes" id="UP001596989"/>
    </source>
</evidence>
<proteinExistence type="predicted"/>
<gene>
    <name evidence="4" type="ORF">ACFQ2I_11570</name>
</gene>
<dbReference type="Gene3D" id="3.10.20.30">
    <property type="match status" value="1"/>
</dbReference>
<dbReference type="CDD" id="cd00207">
    <property type="entry name" value="fer2"/>
    <property type="match status" value="1"/>
</dbReference>
<organism evidence="4 5">
    <name type="scientific">Paenibacillus chungangensis</name>
    <dbReference type="NCBI Taxonomy" id="696535"/>
    <lineage>
        <taxon>Bacteria</taxon>
        <taxon>Bacillati</taxon>
        <taxon>Bacillota</taxon>
        <taxon>Bacilli</taxon>
        <taxon>Bacillales</taxon>
        <taxon>Paenibacillaceae</taxon>
        <taxon>Paenibacillus</taxon>
    </lineage>
</organism>
<protein>
    <submittedName>
        <fullName evidence="4">2Fe-2S iron-sulfur cluster-binding protein</fullName>
    </submittedName>
</protein>
<dbReference type="InterPro" id="IPR036010">
    <property type="entry name" value="2Fe-2S_ferredoxin-like_sf"/>
</dbReference>
<dbReference type="EMBL" id="JBHTJZ010000012">
    <property type="protein sequence ID" value="MFD0960033.1"/>
    <property type="molecule type" value="Genomic_DNA"/>
</dbReference>
<name>A0ABW3HR47_9BACL</name>
<reference evidence="5" key="1">
    <citation type="journal article" date="2019" name="Int. J. Syst. Evol. Microbiol.">
        <title>The Global Catalogue of Microorganisms (GCM) 10K type strain sequencing project: providing services to taxonomists for standard genome sequencing and annotation.</title>
        <authorList>
            <consortium name="The Broad Institute Genomics Platform"/>
            <consortium name="The Broad Institute Genome Sequencing Center for Infectious Disease"/>
            <person name="Wu L."/>
            <person name="Ma J."/>
        </authorList>
    </citation>
    <scope>NUCLEOTIDE SEQUENCE [LARGE SCALE GENOMIC DNA]</scope>
    <source>
        <strain evidence="5">CCUG 59129</strain>
    </source>
</reference>
<comment type="caution">
    <text evidence="4">The sequence shown here is derived from an EMBL/GenBank/DDBJ whole genome shotgun (WGS) entry which is preliminary data.</text>
</comment>
<evidence type="ECO:0000256" key="2">
    <source>
        <dbReference type="ARBA" id="ARBA00022827"/>
    </source>
</evidence>
<accession>A0ABW3HR47</accession>
<dbReference type="SUPFAM" id="SSF54292">
    <property type="entry name" value="2Fe-2S ferredoxin-like"/>
    <property type="match status" value="1"/>
</dbReference>
<keyword evidence="1" id="KW-0285">Flavoprotein</keyword>
<dbReference type="PANTHER" id="PTHR43644:SF1">
    <property type="entry name" value="NAD(P)H-FLAVIN REDUCTASE"/>
    <property type="match status" value="1"/>
</dbReference>
<dbReference type="PANTHER" id="PTHR43644">
    <property type="entry name" value="NA(+)-TRANSLOCATING NADH-QUINONE REDUCTASE SUBUNIT"/>
    <property type="match status" value="1"/>
</dbReference>
<dbReference type="Pfam" id="PF00111">
    <property type="entry name" value="Fer2"/>
    <property type="match status" value="1"/>
</dbReference>
<dbReference type="RefSeq" id="WP_377564355.1">
    <property type="nucleotide sequence ID" value="NZ_JBHTJZ010000012.1"/>
</dbReference>
<keyword evidence="5" id="KW-1185">Reference proteome</keyword>
<evidence type="ECO:0000313" key="4">
    <source>
        <dbReference type="EMBL" id="MFD0960033.1"/>
    </source>
</evidence>
<keyword evidence="2" id="KW-0274">FAD</keyword>
<sequence length="107" mass="11289">MPTVQVEGREAITAVEGTKLVLALEDSGIDVLHRCGGNARCTTCAVEVLSGNAGEMGEAEATILRNKGIEDPSIRLSCQIRLQNDVAVRLIKTATSTGLEPGTRPQD</sequence>
<feature type="domain" description="2Fe-2S ferredoxin-type" evidence="3">
    <location>
        <begin position="2"/>
        <end position="94"/>
    </location>
</feature>
<evidence type="ECO:0000259" key="3">
    <source>
        <dbReference type="PROSITE" id="PS51085"/>
    </source>
</evidence>
<dbReference type="Proteomes" id="UP001596989">
    <property type="component" value="Unassembled WGS sequence"/>
</dbReference>
<dbReference type="InterPro" id="IPR012675">
    <property type="entry name" value="Beta-grasp_dom_sf"/>
</dbReference>
<evidence type="ECO:0000256" key="1">
    <source>
        <dbReference type="ARBA" id="ARBA00022630"/>
    </source>
</evidence>
<dbReference type="InterPro" id="IPR001041">
    <property type="entry name" value="2Fe-2S_ferredoxin-type"/>
</dbReference>
<dbReference type="PROSITE" id="PS51085">
    <property type="entry name" value="2FE2S_FER_2"/>
    <property type="match status" value="1"/>
</dbReference>